<accession>A0A6A5XFD1</accession>
<proteinExistence type="predicted"/>
<sequence length="98" mass="11375">MGISTQLVYLISATKSTMYTICRSKNKASQQRRSHAGTLYVSNNACVYAIKKEENEKPNPTQTNMSNPRRERLFGIMLCIQTYIRQRDCKPNTIRREQ</sequence>
<organism evidence="1 2">
    <name type="scientific">Aaosphaeria arxii CBS 175.79</name>
    <dbReference type="NCBI Taxonomy" id="1450172"/>
    <lineage>
        <taxon>Eukaryota</taxon>
        <taxon>Fungi</taxon>
        <taxon>Dikarya</taxon>
        <taxon>Ascomycota</taxon>
        <taxon>Pezizomycotina</taxon>
        <taxon>Dothideomycetes</taxon>
        <taxon>Pleosporomycetidae</taxon>
        <taxon>Pleosporales</taxon>
        <taxon>Pleosporales incertae sedis</taxon>
        <taxon>Aaosphaeria</taxon>
    </lineage>
</organism>
<dbReference type="EMBL" id="ML978073">
    <property type="protein sequence ID" value="KAF2011838.1"/>
    <property type="molecule type" value="Genomic_DNA"/>
</dbReference>
<gene>
    <name evidence="1" type="ORF">BU24DRAFT_264455</name>
</gene>
<keyword evidence="2" id="KW-1185">Reference proteome</keyword>
<dbReference type="Proteomes" id="UP000799778">
    <property type="component" value="Unassembled WGS sequence"/>
</dbReference>
<evidence type="ECO:0000313" key="2">
    <source>
        <dbReference type="Proteomes" id="UP000799778"/>
    </source>
</evidence>
<evidence type="ECO:0000313" key="1">
    <source>
        <dbReference type="EMBL" id="KAF2011838.1"/>
    </source>
</evidence>
<dbReference type="RefSeq" id="XP_033380177.1">
    <property type="nucleotide sequence ID" value="XM_033522532.1"/>
</dbReference>
<reference evidence="1" key="1">
    <citation type="journal article" date="2020" name="Stud. Mycol.">
        <title>101 Dothideomycetes genomes: a test case for predicting lifestyles and emergence of pathogens.</title>
        <authorList>
            <person name="Haridas S."/>
            <person name="Albert R."/>
            <person name="Binder M."/>
            <person name="Bloem J."/>
            <person name="Labutti K."/>
            <person name="Salamov A."/>
            <person name="Andreopoulos B."/>
            <person name="Baker S."/>
            <person name="Barry K."/>
            <person name="Bills G."/>
            <person name="Bluhm B."/>
            <person name="Cannon C."/>
            <person name="Castanera R."/>
            <person name="Culley D."/>
            <person name="Daum C."/>
            <person name="Ezra D."/>
            <person name="Gonzalez J."/>
            <person name="Henrissat B."/>
            <person name="Kuo A."/>
            <person name="Liang C."/>
            <person name="Lipzen A."/>
            <person name="Lutzoni F."/>
            <person name="Magnuson J."/>
            <person name="Mondo S."/>
            <person name="Nolan M."/>
            <person name="Ohm R."/>
            <person name="Pangilinan J."/>
            <person name="Park H.-J."/>
            <person name="Ramirez L."/>
            <person name="Alfaro M."/>
            <person name="Sun H."/>
            <person name="Tritt A."/>
            <person name="Yoshinaga Y."/>
            <person name="Zwiers L.-H."/>
            <person name="Turgeon B."/>
            <person name="Goodwin S."/>
            <person name="Spatafora J."/>
            <person name="Crous P."/>
            <person name="Grigoriev I."/>
        </authorList>
    </citation>
    <scope>NUCLEOTIDE SEQUENCE</scope>
    <source>
        <strain evidence="1">CBS 175.79</strain>
    </source>
</reference>
<dbReference type="AlphaFoldDB" id="A0A6A5XFD1"/>
<protein>
    <submittedName>
        <fullName evidence="1">Uncharacterized protein</fullName>
    </submittedName>
</protein>
<name>A0A6A5XFD1_9PLEO</name>
<dbReference type="GeneID" id="54279929"/>